<dbReference type="GO" id="GO:0016020">
    <property type="term" value="C:membrane"/>
    <property type="evidence" value="ECO:0007669"/>
    <property type="project" value="UniProtKB-SubCell"/>
</dbReference>
<dbReference type="AlphaFoldDB" id="A0AAQ3QXV1"/>
<dbReference type="InterPro" id="IPR002657">
    <property type="entry name" value="BilAc:Na_symport/Acr3"/>
</dbReference>
<evidence type="ECO:0000256" key="1">
    <source>
        <dbReference type="ARBA" id="ARBA00004141"/>
    </source>
</evidence>
<dbReference type="InterPro" id="IPR004710">
    <property type="entry name" value="Bilac:Na_transpt"/>
</dbReference>
<keyword evidence="3 5" id="KW-1133">Transmembrane helix</keyword>
<dbReference type="KEGG" id="puo:RZN69_10030"/>
<evidence type="ECO:0000313" key="6">
    <source>
        <dbReference type="EMBL" id="WOO43427.1"/>
    </source>
</evidence>
<accession>A0AAQ3QXV1</accession>
<dbReference type="RefSeq" id="WP_317835982.1">
    <property type="nucleotide sequence ID" value="NZ_CP136920.1"/>
</dbReference>
<protein>
    <submittedName>
        <fullName evidence="6">Bile acid:sodium symporter</fullName>
    </submittedName>
</protein>
<evidence type="ECO:0000256" key="4">
    <source>
        <dbReference type="ARBA" id="ARBA00023136"/>
    </source>
</evidence>
<evidence type="ECO:0000256" key="5">
    <source>
        <dbReference type="SAM" id="Phobius"/>
    </source>
</evidence>
<sequence>MLSSTEQAGLALMIFVLMLGMGATLSPKDFALALKRPKGILIGMLSQFGVMPLLAFAISKALGLPDLVAISLIMVGSTPGGTTSNLFTYFSRGDLSLSISMTVASSLASIVMMPLLVGIYVSSLDTAINVPLGKIIATIIIVLIPVCIGMLIRSKSEKKAKTLEKVGSVFGILIIAFLIISFVFREFGLLRETGVMVYLGVALLCFGGFLFGYWVSRFTGLSRKLSRTVSLETGIQNTPLTMAIILSSFPEAVQAQMMVLPLIYALSIVLYSCFLTVFYRSTSVSEIDIA</sequence>
<dbReference type="Proteomes" id="UP001304300">
    <property type="component" value="Chromosome"/>
</dbReference>
<dbReference type="Pfam" id="PF01758">
    <property type="entry name" value="SBF"/>
    <property type="match status" value="1"/>
</dbReference>
<dbReference type="PANTHER" id="PTHR10361">
    <property type="entry name" value="SODIUM-BILE ACID COTRANSPORTER"/>
    <property type="match status" value="1"/>
</dbReference>
<keyword evidence="4 5" id="KW-0472">Membrane</keyword>
<evidence type="ECO:0000256" key="2">
    <source>
        <dbReference type="ARBA" id="ARBA00022692"/>
    </source>
</evidence>
<reference evidence="6 7" key="1">
    <citation type="submission" date="2023-10" db="EMBL/GenBank/DDBJ databases">
        <title>Rubellicoccus peritrichatus gen. nov., sp. nov., isolated from an algae of coral reef tank.</title>
        <authorList>
            <person name="Luo J."/>
        </authorList>
    </citation>
    <scope>NUCLEOTIDE SEQUENCE [LARGE SCALE GENOMIC DNA]</scope>
    <source>
        <strain evidence="6 7">CR14</strain>
    </source>
</reference>
<feature type="transmembrane region" description="Helical" evidence="5">
    <location>
        <begin position="102"/>
        <end position="123"/>
    </location>
</feature>
<dbReference type="PANTHER" id="PTHR10361:SF28">
    <property type="entry name" value="P3 PROTEIN-RELATED"/>
    <property type="match status" value="1"/>
</dbReference>
<feature type="transmembrane region" description="Helical" evidence="5">
    <location>
        <begin position="166"/>
        <end position="184"/>
    </location>
</feature>
<dbReference type="Gene3D" id="1.20.1530.20">
    <property type="match status" value="1"/>
</dbReference>
<feature type="transmembrane region" description="Helical" evidence="5">
    <location>
        <begin position="135"/>
        <end position="154"/>
    </location>
</feature>
<evidence type="ECO:0000256" key="3">
    <source>
        <dbReference type="ARBA" id="ARBA00022989"/>
    </source>
</evidence>
<keyword evidence="7" id="KW-1185">Reference proteome</keyword>
<keyword evidence="2 5" id="KW-0812">Transmembrane</keyword>
<feature type="transmembrane region" description="Helical" evidence="5">
    <location>
        <begin position="68"/>
        <end position="90"/>
    </location>
</feature>
<feature type="transmembrane region" description="Helical" evidence="5">
    <location>
        <begin position="258"/>
        <end position="279"/>
    </location>
</feature>
<name>A0AAQ3QXV1_9BACT</name>
<evidence type="ECO:0000313" key="7">
    <source>
        <dbReference type="Proteomes" id="UP001304300"/>
    </source>
</evidence>
<proteinExistence type="predicted"/>
<dbReference type="InterPro" id="IPR038770">
    <property type="entry name" value="Na+/solute_symporter_sf"/>
</dbReference>
<feature type="transmembrane region" description="Helical" evidence="5">
    <location>
        <begin position="39"/>
        <end position="62"/>
    </location>
</feature>
<feature type="transmembrane region" description="Helical" evidence="5">
    <location>
        <begin position="6"/>
        <end position="27"/>
    </location>
</feature>
<comment type="subcellular location">
    <subcellularLocation>
        <location evidence="1">Membrane</location>
        <topology evidence="1">Multi-pass membrane protein</topology>
    </subcellularLocation>
</comment>
<dbReference type="EMBL" id="CP136920">
    <property type="protein sequence ID" value="WOO43427.1"/>
    <property type="molecule type" value="Genomic_DNA"/>
</dbReference>
<organism evidence="6 7">
    <name type="scientific">Rubellicoccus peritrichatus</name>
    <dbReference type="NCBI Taxonomy" id="3080537"/>
    <lineage>
        <taxon>Bacteria</taxon>
        <taxon>Pseudomonadati</taxon>
        <taxon>Verrucomicrobiota</taxon>
        <taxon>Opitutia</taxon>
        <taxon>Puniceicoccales</taxon>
        <taxon>Cerasicoccaceae</taxon>
        <taxon>Rubellicoccus</taxon>
    </lineage>
</organism>
<feature type="transmembrane region" description="Helical" evidence="5">
    <location>
        <begin position="196"/>
        <end position="215"/>
    </location>
</feature>
<gene>
    <name evidence="6" type="ORF">RZN69_10030</name>
</gene>